<evidence type="ECO:0000256" key="1">
    <source>
        <dbReference type="SAM" id="SignalP"/>
    </source>
</evidence>
<evidence type="ECO:0000313" key="2">
    <source>
        <dbReference type="EMBL" id="PJR09899.1"/>
    </source>
</evidence>
<dbReference type="Pfam" id="PF01297">
    <property type="entry name" value="ZnuA"/>
    <property type="match status" value="1"/>
</dbReference>
<dbReference type="InterPro" id="IPR006127">
    <property type="entry name" value="ZnuA-like"/>
</dbReference>
<sequence>MSMRVLTLLLATLLGVAVSSARGEDQKPLLVVTGLQATWSITSALVEGTVIKVQNLPEKPASMATLARLIQRVEPARLAQADAVVTIGSVWPQDPLFSAVRAQNIRVVEIDAATPLSGHRSGVGLLRAPQSNPSWRHASPSTNAAPAPTVWMSFTNGIRMAEIVAADLSLLSPPDAEKIAANLDTFRAEMRELAIKADDQLADVTQGTVYALSDKFVYLLNDLSLFAPEHFLEQDLRWTAEDRVGYTEALRASGIKTVVHEWQPDAAITAATEAAGARILVLDPINPGTGKPDPRGYQRLLAANIDALAHALK</sequence>
<evidence type="ECO:0008006" key="4">
    <source>
        <dbReference type="Google" id="ProtNLM"/>
    </source>
</evidence>
<organism evidence="2 3">
    <name type="scientific">Rhizobium meliloti</name>
    <name type="common">Ensifer meliloti</name>
    <name type="synonym">Sinorhizobium meliloti</name>
    <dbReference type="NCBI Taxonomy" id="382"/>
    <lineage>
        <taxon>Bacteria</taxon>
        <taxon>Pseudomonadati</taxon>
        <taxon>Pseudomonadota</taxon>
        <taxon>Alphaproteobacteria</taxon>
        <taxon>Hyphomicrobiales</taxon>
        <taxon>Rhizobiaceae</taxon>
        <taxon>Sinorhizobium/Ensifer group</taxon>
        <taxon>Sinorhizobium</taxon>
    </lineage>
</organism>
<reference evidence="2 3" key="1">
    <citation type="submission" date="2017-06" db="EMBL/GenBank/DDBJ databases">
        <title>Ensifer strains isolated from leguminous trees and herbs display diverse denitrification phenotypes with some acting as strong N2O sinks.</title>
        <authorList>
            <person name="Woliy K."/>
            <person name="Mania D."/>
            <person name="Bakken L.R."/>
            <person name="Frostegard A."/>
        </authorList>
    </citation>
    <scope>NUCLEOTIDE SEQUENCE [LARGE SCALE GENOMIC DNA]</scope>
    <source>
        <strain evidence="2 3">AC50a</strain>
    </source>
</reference>
<dbReference type="GO" id="GO:0046872">
    <property type="term" value="F:metal ion binding"/>
    <property type="evidence" value="ECO:0007669"/>
    <property type="project" value="InterPro"/>
</dbReference>
<dbReference type="Proteomes" id="UP000231987">
    <property type="component" value="Unassembled WGS sequence"/>
</dbReference>
<dbReference type="GO" id="GO:0030001">
    <property type="term" value="P:metal ion transport"/>
    <property type="evidence" value="ECO:0007669"/>
    <property type="project" value="InterPro"/>
</dbReference>
<feature type="signal peptide" evidence="1">
    <location>
        <begin position="1"/>
        <end position="23"/>
    </location>
</feature>
<dbReference type="InterPro" id="IPR050492">
    <property type="entry name" value="Bact_metal-bind_prot9"/>
</dbReference>
<dbReference type="SUPFAM" id="SSF53807">
    <property type="entry name" value="Helical backbone' metal receptor"/>
    <property type="match status" value="1"/>
</dbReference>
<comment type="caution">
    <text evidence="2">The sequence shown here is derived from an EMBL/GenBank/DDBJ whole genome shotgun (WGS) entry which is preliminary data.</text>
</comment>
<accession>A0A2J0YU11</accession>
<feature type="chain" id="PRO_5014440603" description="ABC transporter substrate-binding protein" evidence="1">
    <location>
        <begin position="24"/>
        <end position="313"/>
    </location>
</feature>
<dbReference type="AlphaFoldDB" id="A0A2J0YU11"/>
<evidence type="ECO:0000313" key="3">
    <source>
        <dbReference type="Proteomes" id="UP000231987"/>
    </source>
</evidence>
<dbReference type="PANTHER" id="PTHR42953">
    <property type="entry name" value="HIGH-AFFINITY ZINC UPTAKE SYSTEM PROTEIN ZNUA-RELATED"/>
    <property type="match status" value="1"/>
</dbReference>
<name>A0A2J0YU11_RHIML</name>
<dbReference type="Gene3D" id="3.40.50.1980">
    <property type="entry name" value="Nitrogenase molybdenum iron protein domain"/>
    <property type="match status" value="2"/>
</dbReference>
<keyword evidence="1" id="KW-0732">Signal</keyword>
<dbReference type="RefSeq" id="WP_100674708.1">
    <property type="nucleotide sequence ID" value="NZ_NJGD01000026.1"/>
</dbReference>
<protein>
    <recommendedName>
        <fullName evidence="4">ABC transporter substrate-binding protein</fullName>
    </recommendedName>
</protein>
<proteinExistence type="predicted"/>
<gene>
    <name evidence="2" type="ORF">CEJ86_30260</name>
</gene>
<dbReference type="EMBL" id="NJGD01000026">
    <property type="protein sequence ID" value="PJR09899.1"/>
    <property type="molecule type" value="Genomic_DNA"/>
</dbReference>
<dbReference type="PANTHER" id="PTHR42953:SF4">
    <property type="entry name" value="METAL ABC TRANSPORTER SUBSTRATE-BINDING PROTEIN"/>
    <property type="match status" value="1"/>
</dbReference>